<dbReference type="SUPFAM" id="SSF63965">
    <property type="entry name" value="Precorrin-8X methylmutase CbiC/CobH"/>
    <property type="match status" value="1"/>
</dbReference>
<dbReference type="GO" id="GO:0009236">
    <property type="term" value="P:cobalamin biosynthetic process"/>
    <property type="evidence" value="ECO:0007669"/>
    <property type="project" value="UniProtKB-UniPathway"/>
</dbReference>
<dbReference type="GO" id="GO:0016993">
    <property type="term" value="F:precorrin-8X methylmutase activity"/>
    <property type="evidence" value="ECO:0007669"/>
    <property type="project" value="UniProtKB-EC"/>
</dbReference>
<evidence type="ECO:0000256" key="3">
    <source>
        <dbReference type="ARBA" id="ARBA00022573"/>
    </source>
</evidence>
<evidence type="ECO:0000256" key="4">
    <source>
        <dbReference type="ARBA" id="ARBA00023235"/>
    </source>
</evidence>
<dbReference type="OrthoDB" id="9780708at2"/>
<dbReference type="RefSeq" id="WP_037978418.1">
    <property type="nucleotide sequence ID" value="NZ_JMKI01000054.1"/>
</dbReference>
<dbReference type="UniPathway" id="UPA00148"/>
<keyword evidence="3" id="KW-0169">Cobalamin biosynthesis</keyword>
<dbReference type="Proteomes" id="UP000027665">
    <property type="component" value="Unassembled WGS sequence"/>
</dbReference>
<accession>A0A073IN62</accession>
<evidence type="ECO:0000259" key="5">
    <source>
        <dbReference type="Pfam" id="PF02570"/>
    </source>
</evidence>
<evidence type="ECO:0000313" key="7">
    <source>
        <dbReference type="Proteomes" id="UP000027665"/>
    </source>
</evidence>
<comment type="caution">
    <text evidence="6">The sequence shown here is derived from an EMBL/GenBank/DDBJ whole genome shotgun (WGS) entry which is preliminary data.</text>
</comment>
<dbReference type="EC" id="5.4.99.61" evidence="6"/>
<organism evidence="6 7">
    <name type="scientific">Synergistes jonesii</name>
    <dbReference type="NCBI Taxonomy" id="2754"/>
    <lineage>
        <taxon>Bacteria</taxon>
        <taxon>Thermotogati</taxon>
        <taxon>Synergistota</taxon>
        <taxon>Synergistia</taxon>
        <taxon>Synergistales</taxon>
        <taxon>Synergistaceae</taxon>
        <taxon>Synergistes</taxon>
    </lineage>
</organism>
<name>A0A073IN62_9BACT</name>
<dbReference type="GeneID" id="90984607"/>
<sequence>MKPKEIEQKSMWIIASEMGAWRGAPEELPIVKRVIHTTADFDFAENMRFSADAVNDAREALKRGVAIVTDTNMAAAGINKAACSRFGVEVVCRMADPAVRGEAEARGTTRAAVSMEAAAETTPDAIFAIGNAPTALLRLCELIDEGRCAPSLVIGVPVGFVNVVESKERLLAAHVPYITALGRKGGSSVASAIVNALLYGIE</sequence>
<dbReference type="Gene3D" id="3.40.50.10230">
    <property type="entry name" value="Cobalamin biosynthesis CobH/CbiC, precorrin-8X methylmutase"/>
    <property type="match status" value="1"/>
</dbReference>
<feature type="domain" description="Cobalamin biosynthesis precorrin-8X methylmutase CobH/CbiC" evidence="5">
    <location>
        <begin position="5"/>
        <end position="199"/>
    </location>
</feature>
<dbReference type="PANTHER" id="PTHR43588:SF1">
    <property type="entry name" value="COBALT-PRECORRIN-8 METHYLMUTASE"/>
    <property type="match status" value="1"/>
</dbReference>
<keyword evidence="7" id="KW-1185">Reference proteome</keyword>
<evidence type="ECO:0000256" key="2">
    <source>
        <dbReference type="ARBA" id="ARBA00009774"/>
    </source>
</evidence>
<keyword evidence="4 6" id="KW-0413">Isomerase</keyword>
<evidence type="ECO:0000256" key="1">
    <source>
        <dbReference type="ARBA" id="ARBA00004953"/>
    </source>
</evidence>
<dbReference type="InterPro" id="IPR003722">
    <property type="entry name" value="Cbl_synth_CobH/CbiC"/>
</dbReference>
<dbReference type="PATRIC" id="fig|2754.20.peg.1113"/>
<dbReference type="PANTHER" id="PTHR43588">
    <property type="entry name" value="COBALT-PRECORRIN-8 METHYLMUTASE"/>
    <property type="match status" value="1"/>
</dbReference>
<evidence type="ECO:0000313" key="6">
    <source>
        <dbReference type="EMBL" id="KEJ91174.1"/>
    </source>
</evidence>
<dbReference type="STRING" id="2754.EH55_11520"/>
<dbReference type="AlphaFoldDB" id="A0A073IN62"/>
<comment type="pathway">
    <text evidence="1">Cofactor biosynthesis; adenosylcobalamin biosynthesis.</text>
</comment>
<proteinExistence type="inferred from homology"/>
<reference evidence="6 7" key="1">
    <citation type="submission" date="2014-04" db="EMBL/GenBank/DDBJ databases">
        <title>Draft Genome Sequence of Synergistes jonesii.</title>
        <authorList>
            <person name="Coil D.A."/>
            <person name="Eisen J.A."/>
            <person name="Holland-Moritz H.E."/>
        </authorList>
    </citation>
    <scope>NUCLEOTIDE SEQUENCE [LARGE SCALE GENOMIC DNA]</scope>
    <source>
        <strain evidence="6 7">78-1</strain>
    </source>
</reference>
<protein>
    <submittedName>
        <fullName evidence="6">Precorrin-8X methylmutase</fullName>
        <ecNumber evidence="6">5.4.99.61</ecNumber>
    </submittedName>
</protein>
<comment type="similarity">
    <text evidence="2">Belongs to the CobH/CbiC family.</text>
</comment>
<dbReference type="InterPro" id="IPR036588">
    <property type="entry name" value="CobH/CbiC_sf"/>
</dbReference>
<gene>
    <name evidence="6" type="primary">cbiC</name>
    <name evidence="6" type="ORF">EH55_11520</name>
</gene>
<dbReference type="eggNOG" id="COG2082">
    <property type="taxonomic scope" value="Bacteria"/>
</dbReference>
<dbReference type="Pfam" id="PF02570">
    <property type="entry name" value="CbiC"/>
    <property type="match status" value="1"/>
</dbReference>
<dbReference type="EMBL" id="JMKI01000054">
    <property type="protein sequence ID" value="KEJ91174.1"/>
    <property type="molecule type" value="Genomic_DNA"/>
</dbReference>